<feature type="binding site" evidence="17">
    <location>
        <position position="343"/>
    </location>
    <ligand>
        <name>(6S)-NADPHX</name>
        <dbReference type="ChEBI" id="CHEBI:64076"/>
    </ligand>
</feature>
<gene>
    <name evidence="18" type="primary">nnrE</name>
    <name evidence="17" type="synonym">nnrD</name>
    <name evidence="22" type="ORF">U7230_09765</name>
</gene>
<dbReference type="SUPFAM" id="SSF64153">
    <property type="entry name" value="YjeF N-terminal domain-like"/>
    <property type="match status" value="1"/>
</dbReference>
<comment type="function">
    <text evidence="14 19">Bifunctional enzyme that catalyzes the epimerization of the S- and R-forms of NAD(P)HX and the dehydration of the S-form of NAD(P)HX at the expense of ADP, which is converted to AMP. This allows the repair of both epimers of NAD(P)HX, a damaged form of NAD(P)H that is a result of enzymatic or heat-dependent hydration.</text>
</comment>
<keyword evidence="13" id="KW-0511">Multifunctional enzyme</keyword>
<evidence type="ECO:0000256" key="9">
    <source>
        <dbReference type="ARBA" id="ARBA00022958"/>
    </source>
</evidence>
<dbReference type="Gene3D" id="3.40.50.10260">
    <property type="entry name" value="YjeF N-terminal domain"/>
    <property type="match status" value="1"/>
</dbReference>
<evidence type="ECO:0000256" key="5">
    <source>
        <dbReference type="ARBA" id="ARBA00022723"/>
    </source>
</evidence>
<accession>A0ABZ1BU80</accession>
<dbReference type="InterPro" id="IPR030677">
    <property type="entry name" value="Nnr"/>
</dbReference>
<evidence type="ECO:0000256" key="10">
    <source>
        <dbReference type="ARBA" id="ARBA00023027"/>
    </source>
</evidence>
<dbReference type="Pfam" id="PF03853">
    <property type="entry name" value="YjeF_N"/>
    <property type="match status" value="1"/>
</dbReference>
<comment type="subunit">
    <text evidence="17">Homotetramer.</text>
</comment>
<dbReference type="EC" id="5.1.99.6" evidence="19"/>
<comment type="catalytic activity">
    <reaction evidence="15 17 19">
        <text>(6S)-NADHX + ADP = AMP + phosphate + NADH + H(+)</text>
        <dbReference type="Rhea" id="RHEA:32223"/>
        <dbReference type="ChEBI" id="CHEBI:15378"/>
        <dbReference type="ChEBI" id="CHEBI:43474"/>
        <dbReference type="ChEBI" id="CHEBI:57945"/>
        <dbReference type="ChEBI" id="CHEBI:64074"/>
        <dbReference type="ChEBI" id="CHEBI:456215"/>
        <dbReference type="ChEBI" id="CHEBI:456216"/>
        <dbReference type="EC" id="4.2.1.136"/>
    </reaction>
</comment>
<keyword evidence="7 17" id="KW-0067">ATP-binding</keyword>
<feature type="binding site" evidence="18">
    <location>
        <position position="61"/>
    </location>
    <ligand>
        <name>K(+)</name>
        <dbReference type="ChEBI" id="CHEBI:29103"/>
    </ligand>
</feature>
<keyword evidence="12 17" id="KW-0456">Lyase</keyword>
<dbReference type="Proteomes" id="UP001332192">
    <property type="component" value="Chromosome"/>
</dbReference>
<dbReference type="CDD" id="cd01171">
    <property type="entry name" value="YXKO-related"/>
    <property type="match status" value="1"/>
</dbReference>
<dbReference type="InterPro" id="IPR029056">
    <property type="entry name" value="Ribokinase-like"/>
</dbReference>
<comment type="function">
    <text evidence="17">Catalyzes the dehydration of the S-form of NAD(P)HX at the expense of ADP, which is converted to AMP. Together with NAD(P)HX epimerase, which catalyzes the epimerization of the S- and R-forms, the enzyme allows the repair of both epimers of NAD(P)HX, a damaged form of NAD(P)H that is a result of enzymatic or heat-dependent hydration.</text>
</comment>
<dbReference type="RefSeq" id="WP_324715654.1">
    <property type="nucleotide sequence ID" value="NZ_CP141615.1"/>
</dbReference>
<evidence type="ECO:0000259" key="21">
    <source>
        <dbReference type="PROSITE" id="PS51385"/>
    </source>
</evidence>
<comment type="catalytic activity">
    <reaction evidence="1 18 19">
        <text>(6R)-NADHX = (6S)-NADHX</text>
        <dbReference type="Rhea" id="RHEA:32215"/>
        <dbReference type="ChEBI" id="CHEBI:64074"/>
        <dbReference type="ChEBI" id="CHEBI:64075"/>
        <dbReference type="EC" id="5.1.99.6"/>
    </reaction>
</comment>
<feature type="binding site" evidence="17">
    <location>
        <position position="402"/>
    </location>
    <ligand>
        <name>(6S)-NADPHX</name>
        <dbReference type="ChEBI" id="CHEBI:64076"/>
    </ligand>
</feature>
<evidence type="ECO:0000256" key="1">
    <source>
        <dbReference type="ARBA" id="ARBA00000013"/>
    </source>
</evidence>
<reference evidence="22 23" key="1">
    <citation type="journal article" date="2024" name="Front. Microbiol.">
        <title>Novel thermophilic genera Geochorda gen. nov. and Carboxydochorda gen. nov. from the deep terrestrial subsurface reveal the ecophysiological diversity in the class Limnochordia.</title>
        <authorList>
            <person name="Karnachuk O.V."/>
            <person name="Lukina A.P."/>
            <person name="Avakyan M.R."/>
            <person name="Kadnikov V.V."/>
            <person name="Begmatov S."/>
            <person name="Beletsky A.V."/>
            <person name="Vlasova K.G."/>
            <person name="Novikov A.A."/>
            <person name="Shcherbakova V.A."/>
            <person name="Mardanov A.V."/>
            <person name="Ravin N.V."/>
        </authorList>
    </citation>
    <scope>NUCLEOTIDE SEQUENCE [LARGE SCALE GENOMIC DNA]</scope>
    <source>
        <strain evidence="22 23">L945</strain>
    </source>
</reference>
<comment type="similarity">
    <text evidence="4 19">In the C-terminal section; belongs to the NnrD/CARKD family.</text>
</comment>
<evidence type="ECO:0000256" key="16">
    <source>
        <dbReference type="ARBA" id="ARBA00049209"/>
    </source>
</evidence>
<dbReference type="EMBL" id="CP141615">
    <property type="protein sequence ID" value="WRP16382.1"/>
    <property type="molecule type" value="Genomic_DNA"/>
</dbReference>
<comment type="caution">
    <text evidence="18">Lacks conserved residue(s) required for the propagation of feature annotation.</text>
</comment>
<evidence type="ECO:0000256" key="13">
    <source>
        <dbReference type="ARBA" id="ARBA00023268"/>
    </source>
</evidence>
<comment type="function">
    <text evidence="18">Catalyzes the epimerization of the S- and R-forms of NAD(P)HX, a damaged form of NAD(P)H that is a result of enzymatic or heat-dependent hydration. This is a prerequisite for the S-specific NAD(P)H-hydrate dehydratase to allow the repair of both epimers of NAD(P)HX.</text>
</comment>
<dbReference type="PIRSF" id="PIRSF017184">
    <property type="entry name" value="Nnr"/>
    <property type="match status" value="1"/>
</dbReference>
<evidence type="ECO:0000256" key="18">
    <source>
        <dbReference type="HAMAP-Rule" id="MF_01966"/>
    </source>
</evidence>
<evidence type="ECO:0000256" key="15">
    <source>
        <dbReference type="ARBA" id="ARBA00048238"/>
    </source>
</evidence>
<keyword evidence="11 18" id="KW-0413">Isomerase</keyword>
<dbReference type="NCBIfam" id="TIGR00197">
    <property type="entry name" value="yjeF_nterm"/>
    <property type="match status" value="1"/>
</dbReference>
<keyword evidence="10 17" id="KW-0520">NAD</keyword>
<dbReference type="Pfam" id="PF01256">
    <property type="entry name" value="Carb_kinase"/>
    <property type="match status" value="1"/>
</dbReference>
<feature type="domain" description="YjeF C-terminal" evidence="20">
    <location>
        <begin position="237"/>
        <end position="527"/>
    </location>
</feature>
<dbReference type="PANTHER" id="PTHR12592">
    <property type="entry name" value="ATP-DEPENDENT (S)-NAD(P)H-HYDRATE DEHYDRATASE FAMILY MEMBER"/>
    <property type="match status" value="1"/>
</dbReference>
<keyword evidence="23" id="KW-1185">Reference proteome</keyword>
<sequence length="544" mass="54499">MKAISVASMQEVDRRAAAEYGVPSMVLMENAGAAVARVASEMLGGSPAGRRVVVVAGPGNNGGDGLVAARRLANRGARVRVLLAAEQAGDRPRLSPDALANYQIATRSGIEVVALASLGEDRAGELLASAQLIIDAVLGTGARGAPRGPAMAAIAAIERVSGAVPVLAVDIPSGVDADTGLVAGVAVRATRTVTFGLPKPGQLLFPGAALCGRIDVAEIGFPPALLEQAPPAFEILDARSVRSFLPARPSDAHKGTFGHLLVVAGSRGMAGAGVLASRAAAAAGAGLVTWGLPRSLQDGAFGAVPEALTAGLSEGEEGRLGPASAGEILALQQSRDALVIGPGLGTHPLTRQAVLSVVGNWQKPLVVDADALNALAAEGAERWLRPDAGAAANHPGRILTPHPGEMARLLGKTVGQIQEDRVTHALEAARRFGAVVVLKGARTVVAAPDGRLWLNPAASAALATGGSGDVLAGIAGSLLAQGVGAVEAALAAVYVHGLAGWMAAEGGSVGVTAAGIAARVGEAMRGLMRGEPAPEDLEPVRVLE</sequence>
<dbReference type="HAMAP" id="MF_01966">
    <property type="entry name" value="NADHX_epimerase"/>
    <property type="match status" value="1"/>
</dbReference>
<dbReference type="PROSITE" id="PS51383">
    <property type="entry name" value="YJEF_C_3"/>
    <property type="match status" value="1"/>
</dbReference>
<feature type="binding site" evidence="17">
    <location>
        <position position="468"/>
    </location>
    <ligand>
        <name>AMP</name>
        <dbReference type="ChEBI" id="CHEBI:456215"/>
    </ligand>
</feature>
<comment type="similarity">
    <text evidence="3 19">In the N-terminal section; belongs to the NnrE/AIBP family.</text>
</comment>
<name>A0ABZ1BU80_9FIRM</name>
<evidence type="ECO:0000256" key="3">
    <source>
        <dbReference type="ARBA" id="ARBA00006001"/>
    </source>
</evidence>
<comment type="similarity">
    <text evidence="17">Belongs to the NnrD/CARKD family.</text>
</comment>
<comment type="similarity">
    <text evidence="18">Belongs to the NnrE/AIBP family.</text>
</comment>
<dbReference type="InterPro" id="IPR000631">
    <property type="entry name" value="CARKD"/>
</dbReference>
<evidence type="ECO:0000256" key="14">
    <source>
        <dbReference type="ARBA" id="ARBA00025153"/>
    </source>
</evidence>
<comment type="catalytic activity">
    <reaction evidence="16 17 19">
        <text>(6S)-NADPHX + ADP = AMP + phosphate + NADPH + H(+)</text>
        <dbReference type="Rhea" id="RHEA:32235"/>
        <dbReference type="ChEBI" id="CHEBI:15378"/>
        <dbReference type="ChEBI" id="CHEBI:43474"/>
        <dbReference type="ChEBI" id="CHEBI:57783"/>
        <dbReference type="ChEBI" id="CHEBI:64076"/>
        <dbReference type="ChEBI" id="CHEBI:456215"/>
        <dbReference type="ChEBI" id="CHEBI:456216"/>
        <dbReference type="EC" id="4.2.1.136"/>
    </reaction>
</comment>
<dbReference type="NCBIfam" id="TIGR00196">
    <property type="entry name" value="yjeF_cterm"/>
    <property type="match status" value="1"/>
</dbReference>
<keyword evidence="5 18" id="KW-0479">Metal-binding</keyword>
<evidence type="ECO:0000313" key="22">
    <source>
        <dbReference type="EMBL" id="WRP16382.1"/>
    </source>
</evidence>
<feature type="binding site" evidence="18">
    <location>
        <begin position="60"/>
        <end position="64"/>
    </location>
    <ligand>
        <name>(6S)-NADPHX</name>
        <dbReference type="ChEBI" id="CHEBI:64076"/>
    </ligand>
</feature>
<dbReference type="SUPFAM" id="SSF53613">
    <property type="entry name" value="Ribokinase-like"/>
    <property type="match status" value="1"/>
</dbReference>
<comment type="catalytic activity">
    <reaction evidence="2 18 19">
        <text>(6R)-NADPHX = (6S)-NADPHX</text>
        <dbReference type="Rhea" id="RHEA:32227"/>
        <dbReference type="ChEBI" id="CHEBI:64076"/>
        <dbReference type="ChEBI" id="CHEBI:64077"/>
        <dbReference type="EC" id="5.1.99.6"/>
    </reaction>
</comment>
<comment type="cofactor">
    <cofactor evidence="18 19">
        <name>K(+)</name>
        <dbReference type="ChEBI" id="CHEBI:29103"/>
    </cofactor>
    <text evidence="18 19">Binds 1 potassium ion per subunit.</text>
</comment>
<feature type="binding site" evidence="18">
    <location>
        <position position="135"/>
    </location>
    <ligand>
        <name>K(+)</name>
        <dbReference type="ChEBI" id="CHEBI:29103"/>
    </ligand>
</feature>
<evidence type="ECO:0000256" key="19">
    <source>
        <dbReference type="PIRNR" id="PIRNR017184"/>
    </source>
</evidence>
<evidence type="ECO:0000256" key="8">
    <source>
        <dbReference type="ARBA" id="ARBA00022857"/>
    </source>
</evidence>
<feature type="binding site" evidence="17">
    <location>
        <position position="469"/>
    </location>
    <ligand>
        <name>(6S)-NADPHX</name>
        <dbReference type="ChEBI" id="CHEBI:64076"/>
    </ligand>
</feature>
<evidence type="ECO:0000256" key="17">
    <source>
        <dbReference type="HAMAP-Rule" id="MF_01965"/>
    </source>
</evidence>
<keyword evidence="9 18" id="KW-0630">Potassium</keyword>
<keyword evidence="6 17" id="KW-0547">Nucleotide-binding</keyword>
<feature type="binding site" evidence="18">
    <location>
        <begin position="139"/>
        <end position="145"/>
    </location>
    <ligand>
        <name>(6S)-NADPHX</name>
        <dbReference type="ChEBI" id="CHEBI:64076"/>
    </ligand>
</feature>
<protein>
    <recommendedName>
        <fullName evidence="19">Bifunctional NAD(P)H-hydrate repair enzyme</fullName>
    </recommendedName>
    <alternativeName>
        <fullName evidence="19">Nicotinamide nucleotide repair protein</fullName>
    </alternativeName>
    <domain>
        <recommendedName>
            <fullName evidence="19">ADP-dependent (S)-NAD(P)H-hydrate dehydratase</fullName>
            <ecNumber evidence="19">4.2.1.136</ecNumber>
        </recommendedName>
        <alternativeName>
            <fullName evidence="19">ADP-dependent NAD(P)HX dehydratase</fullName>
        </alternativeName>
    </domain>
    <domain>
        <recommendedName>
            <fullName evidence="19">NAD(P)H-hydrate epimerase</fullName>
            <ecNumber evidence="19">5.1.99.6</ecNumber>
        </recommendedName>
    </domain>
</protein>
<evidence type="ECO:0000259" key="20">
    <source>
        <dbReference type="PROSITE" id="PS51383"/>
    </source>
</evidence>
<dbReference type="Gene3D" id="3.40.1190.20">
    <property type="match status" value="1"/>
</dbReference>
<feature type="binding site" evidence="18">
    <location>
        <position position="173"/>
    </location>
    <ligand>
        <name>K(+)</name>
        <dbReference type="ChEBI" id="CHEBI:29103"/>
    </ligand>
</feature>
<feature type="binding site" evidence="18">
    <location>
        <position position="170"/>
    </location>
    <ligand>
        <name>(6S)-NADPHX</name>
        <dbReference type="ChEBI" id="CHEBI:64076"/>
    </ligand>
</feature>
<evidence type="ECO:0000313" key="23">
    <source>
        <dbReference type="Proteomes" id="UP001332192"/>
    </source>
</evidence>
<evidence type="ECO:0000256" key="6">
    <source>
        <dbReference type="ARBA" id="ARBA00022741"/>
    </source>
</evidence>
<dbReference type="InterPro" id="IPR004443">
    <property type="entry name" value="YjeF_N_dom"/>
</dbReference>
<dbReference type="EC" id="4.2.1.136" evidence="19"/>
<feature type="binding site" evidence="17">
    <location>
        <position position="272"/>
    </location>
    <ligand>
        <name>(6S)-NADPHX</name>
        <dbReference type="ChEBI" id="CHEBI:64076"/>
    </ligand>
</feature>
<dbReference type="InterPro" id="IPR036652">
    <property type="entry name" value="YjeF_N_dom_sf"/>
</dbReference>
<evidence type="ECO:0000256" key="12">
    <source>
        <dbReference type="ARBA" id="ARBA00023239"/>
    </source>
</evidence>
<dbReference type="PANTHER" id="PTHR12592:SF0">
    <property type="entry name" value="ATP-DEPENDENT (S)-NAD(P)H-HYDRATE DEHYDRATASE"/>
    <property type="match status" value="1"/>
</dbReference>
<evidence type="ECO:0000256" key="4">
    <source>
        <dbReference type="ARBA" id="ARBA00009524"/>
    </source>
</evidence>
<organism evidence="22 23">
    <name type="scientific">Carboxydichorda subterranea</name>
    <dbReference type="NCBI Taxonomy" id="3109565"/>
    <lineage>
        <taxon>Bacteria</taxon>
        <taxon>Bacillati</taxon>
        <taxon>Bacillota</taxon>
        <taxon>Limnochordia</taxon>
        <taxon>Limnochordales</taxon>
        <taxon>Geochordaceae</taxon>
        <taxon>Carboxydichorda</taxon>
    </lineage>
</organism>
<dbReference type="PROSITE" id="PS51385">
    <property type="entry name" value="YJEF_N"/>
    <property type="match status" value="1"/>
</dbReference>
<keyword evidence="8 17" id="KW-0521">NADP</keyword>
<evidence type="ECO:0000256" key="2">
    <source>
        <dbReference type="ARBA" id="ARBA00000909"/>
    </source>
</evidence>
<proteinExistence type="inferred from homology"/>
<dbReference type="HAMAP" id="MF_01965">
    <property type="entry name" value="NADHX_dehydratase"/>
    <property type="match status" value="1"/>
</dbReference>
<evidence type="ECO:0000256" key="11">
    <source>
        <dbReference type="ARBA" id="ARBA00023235"/>
    </source>
</evidence>
<evidence type="ECO:0000256" key="7">
    <source>
        <dbReference type="ARBA" id="ARBA00022840"/>
    </source>
</evidence>
<comment type="cofactor">
    <cofactor evidence="17">
        <name>Mg(2+)</name>
        <dbReference type="ChEBI" id="CHEBI:18420"/>
    </cofactor>
</comment>
<feature type="domain" description="YjeF N-terminal" evidence="21">
    <location>
        <begin position="9"/>
        <end position="227"/>
    </location>
</feature>
<feature type="binding site" evidence="17">
    <location>
        <begin position="439"/>
        <end position="443"/>
    </location>
    <ligand>
        <name>AMP</name>
        <dbReference type="ChEBI" id="CHEBI:456215"/>
    </ligand>
</feature>